<reference evidence="2" key="1">
    <citation type="submission" date="2016-10" db="EMBL/GenBank/DDBJ databases">
        <authorList>
            <person name="de Groot N.N."/>
        </authorList>
    </citation>
    <scope>NUCLEOTIDE SEQUENCE [LARGE SCALE GENOMIC DNA]</scope>
    <source>
        <strain evidence="2">BP1-145</strain>
    </source>
</reference>
<gene>
    <name evidence="1" type="ORF">SAMN04487900_12537</name>
</gene>
<accession>A0A1H0KFC3</accession>
<dbReference type="Proteomes" id="UP000199134">
    <property type="component" value="Unassembled WGS sequence"/>
</dbReference>
<sequence>MTSTAVSISVGMYFAQVLVKAEANKQKRS</sequence>
<organism evidence="1 2">
    <name type="scientific">Prevotella communis</name>
    <dbReference type="NCBI Taxonomy" id="2913614"/>
    <lineage>
        <taxon>Bacteria</taxon>
        <taxon>Pseudomonadati</taxon>
        <taxon>Bacteroidota</taxon>
        <taxon>Bacteroidia</taxon>
        <taxon>Bacteroidales</taxon>
        <taxon>Prevotellaceae</taxon>
        <taxon>Prevotella</taxon>
    </lineage>
</organism>
<evidence type="ECO:0000313" key="2">
    <source>
        <dbReference type="Proteomes" id="UP000199134"/>
    </source>
</evidence>
<protein>
    <submittedName>
        <fullName evidence="1">Uncharacterized protein</fullName>
    </submittedName>
</protein>
<name>A0A1H0KFC3_9BACT</name>
<evidence type="ECO:0000313" key="1">
    <source>
        <dbReference type="EMBL" id="SDO54605.1"/>
    </source>
</evidence>
<comment type="caution">
    <text evidence="1">The sequence shown here is derived from an EMBL/GenBank/DDBJ whole genome shotgun (WGS) entry which is preliminary data.</text>
</comment>
<dbReference type="AlphaFoldDB" id="A0A1H0KFC3"/>
<proteinExistence type="predicted"/>
<dbReference type="EMBL" id="FNIW01000025">
    <property type="protein sequence ID" value="SDO54605.1"/>
    <property type="molecule type" value="Genomic_DNA"/>
</dbReference>